<gene>
    <name evidence="2" type="ORF">F0P96_05180</name>
</gene>
<feature type="transmembrane region" description="Helical" evidence="1">
    <location>
        <begin position="34"/>
        <end position="53"/>
    </location>
</feature>
<evidence type="ECO:0000256" key="1">
    <source>
        <dbReference type="SAM" id="Phobius"/>
    </source>
</evidence>
<sequence length="135" mass="15532">MIVVSILSCLVAIVLNYGAVMVLPAKVSEMTLWLLIVGGICLLLVTDALWPYLPTTNLLAGQLRETAWLLVTVALMSRGSRLMVDLQVWFHLNYNKENVHRPPLQWLLRNQETIKRAFMWFWACAPAFFLVQVWF</sequence>
<name>A0AA88FJ69_9BACT</name>
<keyword evidence="1" id="KW-0472">Membrane</keyword>
<dbReference type="EMBL" id="VTWU01000002">
    <property type="protein sequence ID" value="KAA9338238.1"/>
    <property type="molecule type" value="Genomic_DNA"/>
</dbReference>
<dbReference type="Proteomes" id="UP000326380">
    <property type="component" value="Unassembled WGS sequence"/>
</dbReference>
<protein>
    <submittedName>
        <fullName evidence="2">Uncharacterized protein</fullName>
    </submittedName>
</protein>
<keyword evidence="3" id="KW-1185">Reference proteome</keyword>
<proteinExistence type="predicted"/>
<keyword evidence="1" id="KW-1133">Transmembrane helix</keyword>
<feature type="transmembrane region" description="Helical" evidence="1">
    <location>
        <begin position="117"/>
        <end position="134"/>
    </location>
</feature>
<reference evidence="2 3" key="1">
    <citation type="submission" date="2019-09" db="EMBL/GenBank/DDBJ databases">
        <title>Genome sequence of Hymenobacter sp. M3.</title>
        <authorList>
            <person name="Srinivasan S."/>
        </authorList>
    </citation>
    <scope>NUCLEOTIDE SEQUENCE [LARGE SCALE GENOMIC DNA]</scope>
    <source>
        <strain evidence="2 3">M3</strain>
    </source>
</reference>
<evidence type="ECO:0000313" key="3">
    <source>
        <dbReference type="Proteomes" id="UP000326380"/>
    </source>
</evidence>
<keyword evidence="1" id="KW-0812">Transmembrane</keyword>
<comment type="caution">
    <text evidence="2">The sequence shown here is derived from an EMBL/GenBank/DDBJ whole genome shotgun (WGS) entry which is preliminary data.</text>
</comment>
<dbReference type="AlphaFoldDB" id="A0AA88FJ69"/>
<organism evidence="2 3">
    <name type="scientific">Hymenobacter busanensis</name>
    <dbReference type="NCBI Taxonomy" id="2607656"/>
    <lineage>
        <taxon>Bacteria</taxon>
        <taxon>Pseudomonadati</taxon>
        <taxon>Bacteroidota</taxon>
        <taxon>Cytophagia</taxon>
        <taxon>Cytophagales</taxon>
        <taxon>Hymenobacteraceae</taxon>
        <taxon>Hymenobacter</taxon>
    </lineage>
</organism>
<accession>A0AA88FJ69</accession>
<evidence type="ECO:0000313" key="2">
    <source>
        <dbReference type="EMBL" id="KAA9338238.1"/>
    </source>
</evidence>